<dbReference type="Proteomes" id="UP000076727">
    <property type="component" value="Unassembled WGS sequence"/>
</dbReference>
<evidence type="ECO:0000259" key="1">
    <source>
        <dbReference type="Pfam" id="PF20149"/>
    </source>
</evidence>
<dbReference type="Pfam" id="PF20149">
    <property type="entry name" value="DUF6532"/>
    <property type="match status" value="1"/>
</dbReference>
<accession>A0A165LZT5</accession>
<reference evidence="2 3" key="1">
    <citation type="journal article" date="2016" name="Mol. Biol. Evol.">
        <title>Comparative Genomics of Early-Diverging Mushroom-Forming Fungi Provides Insights into the Origins of Lignocellulose Decay Capabilities.</title>
        <authorList>
            <person name="Nagy L.G."/>
            <person name="Riley R."/>
            <person name="Tritt A."/>
            <person name="Adam C."/>
            <person name="Daum C."/>
            <person name="Floudas D."/>
            <person name="Sun H."/>
            <person name="Yadav J.S."/>
            <person name="Pangilinan J."/>
            <person name="Larsson K.H."/>
            <person name="Matsuura K."/>
            <person name="Barry K."/>
            <person name="Labutti K."/>
            <person name="Kuo R."/>
            <person name="Ohm R.A."/>
            <person name="Bhattacharya S.S."/>
            <person name="Shirouzu T."/>
            <person name="Yoshinaga Y."/>
            <person name="Martin F.M."/>
            <person name="Grigoriev I.V."/>
            <person name="Hibbett D.S."/>
        </authorList>
    </citation>
    <scope>NUCLEOTIDE SEQUENCE [LARGE SCALE GENOMIC DNA]</scope>
    <source>
        <strain evidence="2 3">L-15889</strain>
    </source>
</reference>
<proteinExistence type="predicted"/>
<feature type="domain" description="DUF6532" evidence="1">
    <location>
        <begin position="1"/>
        <end position="54"/>
    </location>
</feature>
<keyword evidence="3" id="KW-1185">Reference proteome</keyword>
<protein>
    <recommendedName>
        <fullName evidence="1">DUF6532 domain-containing protein</fullName>
    </recommendedName>
</protein>
<gene>
    <name evidence="2" type="ORF">DAEQUDRAFT_740852</name>
</gene>
<organism evidence="2 3">
    <name type="scientific">Daedalea quercina L-15889</name>
    <dbReference type="NCBI Taxonomy" id="1314783"/>
    <lineage>
        <taxon>Eukaryota</taxon>
        <taxon>Fungi</taxon>
        <taxon>Dikarya</taxon>
        <taxon>Basidiomycota</taxon>
        <taxon>Agaricomycotina</taxon>
        <taxon>Agaricomycetes</taxon>
        <taxon>Polyporales</taxon>
        <taxon>Fomitopsis</taxon>
    </lineage>
</organism>
<evidence type="ECO:0000313" key="2">
    <source>
        <dbReference type="EMBL" id="KZT65060.1"/>
    </source>
</evidence>
<evidence type="ECO:0000313" key="3">
    <source>
        <dbReference type="Proteomes" id="UP000076727"/>
    </source>
</evidence>
<dbReference type="InterPro" id="IPR045341">
    <property type="entry name" value="DUF6532"/>
</dbReference>
<sequence>MFQNVTILRIIKAVFFKCRDSLGCVYQEYFNPISIELMCLTCDIIKYELMLWHRMGARLEKPQLVPYGKPNTGSYKLILQRMNRLRGNEIWDDYQAVLFEEALDHSGFFAAESAPTVQDIPDSIINDHMRDLQQKMEACSPLQAARNARWNTACQMPI</sequence>
<dbReference type="OrthoDB" id="2803997at2759"/>
<name>A0A165LZT5_9APHY</name>
<dbReference type="AlphaFoldDB" id="A0A165LZT5"/>
<dbReference type="EMBL" id="KV429112">
    <property type="protein sequence ID" value="KZT65060.1"/>
    <property type="molecule type" value="Genomic_DNA"/>
</dbReference>